<keyword evidence="2" id="KW-1185">Reference proteome</keyword>
<sequence length="171" mass="19212">MQPEHFGRVVRGQELYEIKIFLQFCDTRDDVSLEEVERWLEHVIPKPDLAECDEESFVEVVRHPPTILDLTKHVAHRSPVDSLLDVHIVQVILDKLDTGVEVGRVEFIRNVPAEGPKLASLLDDCVQERDTKQHGLPLGHAADVQEVLGHACVGSLQAGLHALGRLIRELD</sequence>
<reference evidence="1" key="1">
    <citation type="journal article" date="2023" name="Mol. Biol. Evol.">
        <title>Third-Generation Sequencing Reveals the Adaptive Role of the Epigenome in Three Deep-Sea Polychaetes.</title>
        <authorList>
            <person name="Perez M."/>
            <person name="Aroh O."/>
            <person name="Sun Y."/>
            <person name="Lan Y."/>
            <person name="Juniper S.K."/>
            <person name="Young C.R."/>
            <person name="Angers B."/>
            <person name="Qian P.Y."/>
        </authorList>
    </citation>
    <scope>NUCLEOTIDE SEQUENCE</scope>
    <source>
        <strain evidence="1">R07B-5</strain>
    </source>
</reference>
<gene>
    <name evidence="1" type="ORF">NP493_215g00028</name>
</gene>
<name>A0AAD9UE08_RIDPI</name>
<proteinExistence type="predicted"/>
<dbReference type="AlphaFoldDB" id="A0AAD9UE08"/>
<organism evidence="1 2">
    <name type="scientific">Ridgeia piscesae</name>
    <name type="common">Tubeworm</name>
    <dbReference type="NCBI Taxonomy" id="27915"/>
    <lineage>
        <taxon>Eukaryota</taxon>
        <taxon>Metazoa</taxon>
        <taxon>Spiralia</taxon>
        <taxon>Lophotrochozoa</taxon>
        <taxon>Annelida</taxon>
        <taxon>Polychaeta</taxon>
        <taxon>Sedentaria</taxon>
        <taxon>Canalipalpata</taxon>
        <taxon>Sabellida</taxon>
        <taxon>Siboglinidae</taxon>
        <taxon>Ridgeia</taxon>
    </lineage>
</organism>
<evidence type="ECO:0000313" key="2">
    <source>
        <dbReference type="Proteomes" id="UP001209878"/>
    </source>
</evidence>
<comment type="caution">
    <text evidence="1">The sequence shown here is derived from an EMBL/GenBank/DDBJ whole genome shotgun (WGS) entry which is preliminary data.</text>
</comment>
<protein>
    <submittedName>
        <fullName evidence="1">Uncharacterized protein</fullName>
    </submittedName>
</protein>
<evidence type="ECO:0000313" key="1">
    <source>
        <dbReference type="EMBL" id="KAK2185972.1"/>
    </source>
</evidence>
<dbReference type="Proteomes" id="UP001209878">
    <property type="component" value="Unassembled WGS sequence"/>
</dbReference>
<dbReference type="EMBL" id="JAODUO010000216">
    <property type="protein sequence ID" value="KAK2185972.1"/>
    <property type="molecule type" value="Genomic_DNA"/>
</dbReference>
<accession>A0AAD9UE08</accession>